<organism evidence="4 5">
    <name type="scientific">Thalassococcus halodurans</name>
    <dbReference type="NCBI Taxonomy" id="373675"/>
    <lineage>
        <taxon>Bacteria</taxon>
        <taxon>Pseudomonadati</taxon>
        <taxon>Pseudomonadota</taxon>
        <taxon>Alphaproteobacteria</taxon>
        <taxon>Rhodobacterales</taxon>
        <taxon>Roseobacteraceae</taxon>
        <taxon>Thalassococcus</taxon>
    </lineage>
</organism>
<accession>A0A1H6BE35</accession>
<feature type="transmembrane region" description="Helical" evidence="2">
    <location>
        <begin position="16"/>
        <end position="35"/>
    </location>
</feature>
<dbReference type="RefSeq" id="WP_103911635.1">
    <property type="nucleotide sequence ID" value="NZ_FNUZ01000007.1"/>
</dbReference>
<sequence length="482" mass="50045">MKRAAQSLIQDETGTLLPVWAVTFVVFFGIVALSFDLGRVGATQSEFQAYADQVALTAAGELDGRSDAITRATNAAAQLTDIQTYAQGDKALTSADVTLTFYSDLPENDLTAMGAVTTDPRLARYVKATMTPGEVPMTFAAAFASLTGKEGPEGSVKASATAGFAQLACDISPLMFCIPDPSFSAEDAEGVMVRLRSGGVGSLWGPGDFGFLDPSKNLVDASGPCAGLSGINLDACLIGATGTITQCFSINGVDIEPGQKVGIEDASFNVRFDMYSAIMNGAKNDPAYAPAPNVIRGLELGTNGCTAPSPELSTDTLGLPRDDCFSTGLCTRYGDGTWTLGRLAYVAANYGVVDPHPEAVTRFDYYKAEIEAAGGGASTTSILTGRSETGRPQCSPNQSDDPNRRVVVAAGIDCVGNAIAGAATNVPVHEFVKIFLTEPVASDGLSPPTLDIWGEIIGPANDGGAGTGMSSGNVRDFVQLYR</sequence>
<keyword evidence="2" id="KW-0472">Membrane</keyword>
<name>A0A1H6BE35_9RHOB</name>
<feature type="compositionally biased region" description="Polar residues" evidence="1">
    <location>
        <begin position="378"/>
        <end position="400"/>
    </location>
</feature>
<dbReference type="Proteomes" id="UP000236752">
    <property type="component" value="Unassembled WGS sequence"/>
</dbReference>
<evidence type="ECO:0000313" key="5">
    <source>
        <dbReference type="Proteomes" id="UP000236752"/>
    </source>
</evidence>
<evidence type="ECO:0000313" key="4">
    <source>
        <dbReference type="EMBL" id="SEG59061.1"/>
    </source>
</evidence>
<feature type="domain" description="Putative Flp pilus-assembly TadG-like N-terminal" evidence="3">
    <location>
        <begin position="15"/>
        <end position="60"/>
    </location>
</feature>
<feature type="region of interest" description="Disordered" evidence="1">
    <location>
        <begin position="378"/>
        <end position="402"/>
    </location>
</feature>
<protein>
    <submittedName>
        <fullName evidence="4">Putative Flp pilus-assembly TadE/G-like</fullName>
    </submittedName>
</protein>
<keyword evidence="2" id="KW-0812">Transmembrane</keyword>
<dbReference type="EMBL" id="FNUZ01000007">
    <property type="protein sequence ID" value="SEG59061.1"/>
    <property type="molecule type" value="Genomic_DNA"/>
</dbReference>
<keyword evidence="2" id="KW-1133">Transmembrane helix</keyword>
<evidence type="ECO:0000256" key="1">
    <source>
        <dbReference type="SAM" id="MobiDB-lite"/>
    </source>
</evidence>
<reference evidence="4 5" key="1">
    <citation type="submission" date="2016-10" db="EMBL/GenBank/DDBJ databases">
        <authorList>
            <person name="de Groot N.N."/>
        </authorList>
    </citation>
    <scope>NUCLEOTIDE SEQUENCE [LARGE SCALE GENOMIC DNA]</scope>
    <source>
        <strain evidence="4 5">DSM 26915</strain>
    </source>
</reference>
<gene>
    <name evidence="4" type="ORF">SAMN04488045_3490</name>
</gene>
<dbReference type="OrthoDB" id="8014659at2"/>
<dbReference type="AlphaFoldDB" id="A0A1H6BE35"/>
<evidence type="ECO:0000256" key="2">
    <source>
        <dbReference type="SAM" id="Phobius"/>
    </source>
</evidence>
<evidence type="ECO:0000259" key="3">
    <source>
        <dbReference type="Pfam" id="PF13400"/>
    </source>
</evidence>
<dbReference type="InterPro" id="IPR028087">
    <property type="entry name" value="Tad_N"/>
</dbReference>
<proteinExistence type="predicted"/>
<keyword evidence="5" id="KW-1185">Reference proteome</keyword>
<dbReference type="Pfam" id="PF13400">
    <property type="entry name" value="Tad"/>
    <property type="match status" value="1"/>
</dbReference>